<dbReference type="PIRSF" id="PIRSF006060">
    <property type="entry name" value="AA_transporter"/>
    <property type="match status" value="1"/>
</dbReference>
<keyword evidence="2" id="KW-0813">Transport</keyword>
<evidence type="ECO:0000256" key="1">
    <source>
        <dbReference type="ARBA" id="ARBA00004141"/>
    </source>
</evidence>
<dbReference type="InterPro" id="IPR002293">
    <property type="entry name" value="AA/rel_permease1"/>
</dbReference>
<evidence type="ECO:0000256" key="2">
    <source>
        <dbReference type="ARBA" id="ARBA00022448"/>
    </source>
</evidence>
<feature type="transmembrane region" description="Helical" evidence="6">
    <location>
        <begin position="336"/>
        <end position="355"/>
    </location>
</feature>
<dbReference type="GeneID" id="54477421"/>
<evidence type="ECO:0000256" key="3">
    <source>
        <dbReference type="ARBA" id="ARBA00022692"/>
    </source>
</evidence>
<protein>
    <submittedName>
        <fullName evidence="7">Amino acid/polyamine transporter I</fullName>
    </submittedName>
</protein>
<feature type="transmembrane region" description="Helical" evidence="6">
    <location>
        <begin position="494"/>
        <end position="512"/>
    </location>
</feature>
<dbReference type="Proteomes" id="UP000799767">
    <property type="component" value="Unassembled WGS sequence"/>
</dbReference>
<keyword evidence="3 6" id="KW-0812">Transmembrane</keyword>
<feature type="transmembrane region" description="Helical" evidence="6">
    <location>
        <begin position="391"/>
        <end position="411"/>
    </location>
</feature>
<dbReference type="PANTHER" id="PTHR45649">
    <property type="entry name" value="AMINO-ACID PERMEASE BAT1"/>
    <property type="match status" value="1"/>
</dbReference>
<dbReference type="OrthoDB" id="2417308at2759"/>
<dbReference type="EMBL" id="MU001631">
    <property type="protein sequence ID" value="KAF2487747.1"/>
    <property type="molecule type" value="Genomic_DNA"/>
</dbReference>
<evidence type="ECO:0000256" key="4">
    <source>
        <dbReference type="ARBA" id="ARBA00022989"/>
    </source>
</evidence>
<dbReference type="Pfam" id="PF13520">
    <property type="entry name" value="AA_permease_2"/>
    <property type="match status" value="1"/>
</dbReference>
<keyword evidence="5 6" id="KW-0472">Membrane</keyword>
<organism evidence="7 8">
    <name type="scientific">Neohortaea acidophila</name>
    <dbReference type="NCBI Taxonomy" id="245834"/>
    <lineage>
        <taxon>Eukaryota</taxon>
        <taxon>Fungi</taxon>
        <taxon>Dikarya</taxon>
        <taxon>Ascomycota</taxon>
        <taxon>Pezizomycotina</taxon>
        <taxon>Dothideomycetes</taxon>
        <taxon>Dothideomycetidae</taxon>
        <taxon>Mycosphaerellales</taxon>
        <taxon>Teratosphaeriaceae</taxon>
        <taxon>Neohortaea</taxon>
    </lineage>
</organism>
<comment type="subcellular location">
    <subcellularLocation>
        <location evidence="1">Membrane</location>
        <topology evidence="1">Multi-pass membrane protein</topology>
    </subcellularLocation>
</comment>
<accession>A0A6A6Q8P6</accession>
<keyword evidence="8" id="KW-1185">Reference proteome</keyword>
<feature type="transmembrane region" description="Helical" evidence="6">
    <location>
        <begin position="290"/>
        <end position="316"/>
    </location>
</feature>
<name>A0A6A6Q8P6_9PEZI</name>
<evidence type="ECO:0000313" key="8">
    <source>
        <dbReference type="Proteomes" id="UP000799767"/>
    </source>
</evidence>
<evidence type="ECO:0000313" key="7">
    <source>
        <dbReference type="EMBL" id="KAF2487747.1"/>
    </source>
</evidence>
<dbReference type="PANTHER" id="PTHR45649:SF14">
    <property type="entry name" value="GABA PERMEASE"/>
    <property type="match status" value="1"/>
</dbReference>
<dbReference type="GO" id="GO:0016020">
    <property type="term" value="C:membrane"/>
    <property type="evidence" value="ECO:0007669"/>
    <property type="project" value="UniProtKB-SubCell"/>
</dbReference>
<feature type="transmembrane region" description="Helical" evidence="6">
    <location>
        <begin position="208"/>
        <end position="231"/>
    </location>
</feature>
<evidence type="ECO:0000256" key="6">
    <source>
        <dbReference type="SAM" id="Phobius"/>
    </source>
</evidence>
<feature type="transmembrane region" description="Helical" evidence="6">
    <location>
        <begin position="182"/>
        <end position="201"/>
    </location>
</feature>
<feature type="transmembrane region" description="Helical" evidence="6">
    <location>
        <begin position="417"/>
        <end position="440"/>
    </location>
</feature>
<keyword evidence="4 6" id="KW-1133">Transmembrane helix</keyword>
<dbReference type="AlphaFoldDB" id="A0A6A6Q8P6"/>
<evidence type="ECO:0000256" key="5">
    <source>
        <dbReference type="ARBA" id="ARBA00023136"/>
    </source>
</evidence>
<dbReference type="GO" id="GO:0022857">
    <property type="term" value="F:transmembrane transporter activity"/>
    <property type="evidence" value="ECO:0007669"/>
    <property type="project" value="InterPro"/>
</dbReference>
<dbReference type="Gene3D" id="1.20.1740.10">
    <property type="entry name" value="Amino acid/polyamine transporter I"/>
    <property type="match status" value="1"/>
</dbReference>
<sequence>MGKRSFDFAAVSMEADSSSIKEGNVVETKSLESGETVDSTDAQLLALGCKPELKRVHTFWTLMAYQTTILCSWSCNIVLFDFIFTVGGVGSLVWGTLIVGIGQTLLMASLAEYCGIWPTAGGQCFYTQMVAPPKMRRFLSFVVAWSILVGEVSTSSSCALNSAQIVEALVLITHPEFDWKAWMTWLIYSGFLIAPTLSNLGPIFLKRLNIFGAFFNIGSFFVWAVVFLALAPKNSASFVFTHFINTTGWKSDAWVFVLSMYAPIYGLYGTDGVMHLVEDMKDPARDAPRVMIWAMVWATMTAWLAAIVLGFTSGGWEHYLHNMQSYVNWFVGVTDSVYGGGIFCAIIMMGLNYLIITNMNAAGSRVVWAIAKDGGFPCSSYFAQLSPRFNVPVRASLAFIAMNLAIGLLVLGSDLAFWAIISGGGVAFQVAYSVPIICVVCRGRNILPPRPYLNLGRWGFAINLAALAWVIVTLLFFTFPAYMPVVGHVEDMNWAAGLVGAVLIICALQWILSSRKHYLKTSNTATDRSVTTPESTHASEKVP</sequence>
<reference evidence="7" key="1">
    <citation type="journal article" date="2020" name="Stud. Mycol.">
        <title>101 Dothideomycetes genomes: a test case for predicting lifestyles and emergence of pathogens.</title>
        <authorList>
            <person name="Haridas S."/>
            <person name="Albert R."/>
            <person name="Binder M."/>
            <person name="Bloem J."/>
            <person name="Labutti K."/>
            <person name="Salamov A."/>
            <person name="Andreopoulos B."/>
            <person name="Baker S."/>
            <person name="Barry K."/>
            <person name="Bills G."/>
            <person name="Bluhm B."/>
            <person name="Cannon C."/>
            <person name="Castanera R."/>
            <person name="Culley D."/>
            <person name="Daum C."/>
            <person name="Ezra D."/>
            <person name="Gonzalez J."/>
            <person name="Henrissat B."/>
            <person name="Kuo A."/>
            <person name="Liang C."/>
            <person name="Lipzen A."/>
            <person name="Lutzoni F."/>
            <person name="Magnuson J."/>
            <person name="Mondo S."/>
            <person name="Nolan M."/>
            <person name="Ohm R."/>
            <person name="Pangilinan J."/>
            <person name="Park H.-J."/>
            <person name="Ramirez L."/>
            <person name="Alfaro M."/>
            <person name="Sun H."/>
            <person name="Tritt A."/>
            <person name="Yoshinaga Y."/>
            <person name="Zwiers L.-H."/>
            <person name="Turgeon B."/>
            <person name="Goodwin S."/>
            <person name="Spatafora J."/>
            <person name="Crous P."/>
            <person name="Grigoriev I."/>
        </authorList>
    </citation>
    <scope>NUCLEOTIDE SEQUENCE</scope>
    <source>
        <strain evidence="7">CBS 113389</strain>
    </source>
</reference>
<proteinExistence type="predicted"/>
<feature type="transmembrane region" description="Helical" evidence="6">
    <location>
        <begin position="460"/>
        <end position="482"/>
    </location>
</feature>
<gene>
    <name evidence="7" type="ORF">BDY17DRAFT_320264</name>
</gene>
<feature type="transmembrane region" description="Helical" evidence="6">
    <location>
        <begin position="251"/>
        <end position="269"/>
    </location>
</feature>
<dbReference type="RefSeq" id="XP_033594316.1">
    <property type="nucleotide sequence ID" value="XM_033736419.1"/>
</dbReference>